<keyword evidence="1" id="KW-1133">Transmembrane helix</keyword>
<sequence length="116" mass="13323">MNIRKHITTAIHDNAFPFTLLVLLHALDNLLTWRGIVNGFTEKNELLQFADNNIIILTIIGWLALILFSFLLCLIPRIWKITNTHILWVFNIFYALIIGGNMNALSLHNQGLINPF</sequence>
<comment type="caution">
    <text evidence="2">The sequence shown here is derived from an EMBL/GenBank/DDBJ whole genome shotgun (WGS) entry which is preliminary data.</text>
</comment>
<protein>
    <submittedName>
        <fullName evidence="2">Uncharacterized protein</fullName>
    </submittedName>
</protein>
<evidence type="ECO:0000313" key="2">
    <source>
        <dbReference type="EMBL" id="KKN02263.1"/>
    </source>
</evidence>
<gene>
    <name evidence="2" type="ORF">LCGC14_1119410</name>
</gene>
<dbReference type="AlphaFoldDB" id="A0A0F9QA92"/>
<feature type="transmembrane region" description="Helical" evidence="1">
    <location>
        <begin position="86"/>
        <end position="107"/>
    </location>
</feature>
<evidence type="ECO:0000256" key="1">
    <source>
        <dbReference type="SAM" id="Phobius"/>
    </source>
</evidence>
<organism evidence="2">
    <name type="scientific">marine sediment metagenome</name>
    <dbReference type="NCBI Taxonomy" id="412755"/>
    <lineage>
        <taxon>unclassified sequences</taxon>
        <taxon>metagenomes</taxon>
        <taxon>ecological metagenomes</taxon>
    </lineage>
</organism>
<keyword evidence="1" id="KW-0472">Membrane</keyword>
<reference evidence="2" key="1">
    <citation type="journal article" date="2015" name="Nature">
        <title>Complex archaea that bridge the gap between prokaryotes and eukaryotes.</title>
        <authorList>
            <person name="Spang A."/>
            <person name="Saw J.H."/>
            <person name="Jorgensen S.L."/>
            <person name="Zaremba-Niedzwiedzka K."/>
            <person name="Martijn J."/>
            <person name="Lind A.E."/>
            <person name="van Eijk R."/>
            <person name="Schleper C."/>
            <person name="Guy L."/>
            <person name="Ettema T.J."/>
        </authorList>
    </citation>
    <scope>NUCLEOTIDE SEQUENCE</scope>
</reference>
<feature type="transmembrane region" description="Helical" evidence="1">
    <location>
        <begin position="54"/>
        <end position="74"/>
    </location>
</feature>
<dbReference type="EMBL" id="LAZR01005168">
    <property type="protein sequence ID" value="KKN02263.1"/>
    <property type="molecule type" value="Genomic_DNA"/>
</dbReference>
<proteinExistence type="predicted"/>
<keyword evidence="1" id="KW-0812">Transmembrane</keyword>
<accession>A0A0F9QA92</accession>
<name>A0A0F9QA92_9ZZZZ</name>